<evidence type="ECO:0000313" key="6">
    <source>
        <dbReference type="Proteomes" id="UP000078512"/>
    </source>
</evidence>
<organism evidence="5 6">
    <name type="scientific">Linnemannia elongata AG-77</name>
    <dbReference type="NCBI Taxonomy" id="1314771"/>
    <lineage>
        <taxon>Eukaryota</taxon>
        <taxon>Fungi</taxon>
        <taxon>Fungi incertae sedis</taxon>
        <taxon>Mucoromycota</taxon>
        <taxon>Mortierellomycotina</taxon>
        <taxon>Mortierellomycetes</taxon>
        <taxon>Mortierellales</taxon>
        <taxon>Mortierellaceae</taxon>
        <taxon>Linnemannia</taxon>
    </lineage>
</organism>
<evidence type="ECO:0000259" key="4">
    <source>
        <dbReference type="Pfam" id="PF00135"/>
    </source>
</evidence>
<reference evidence="5 6" key="1">
    <citation type="submission" date="2016-05" db="EMBL/GenBank/DDBJ databases">
        <title>Genome sequencing reveals origins of a unique bacterial endosymbiosis in the earliest lineages of terrestrial Fungi.</title>
        <authorList>
            <consortium name="DOE Joint Genome Institute"/>
            <person name="Uehling J."/>
            <person name="Gryganskyi A."/>
            <person name="Hameed K."/>
            <person name="Tschaplinski T."/>
            <person name="Misztal P."/>
            <person name="Wu S."/>
            <person name="Desiro A."/>
            <person name="Vande Pol N."/>
            <person name="Du Z.-Y."/>
            <person name="Zienkiewicz A."/>
            <person name="Zienkiewicz K."/>
            <person name="Morin E."/>
            <person name="Tisserant E."/>
            <person name="Splivallo R."/>
            <person name="Hainaut M."/>
            <person name="Henrissat B."/>
            <person name="Ohm R."/>
            <person name="Kuo A."/>
            <person name="Yan J."/>
            <person name="Lipzen A."/>
            <person name="Nolan M."/>
            <person name="Labutti K."/>
            <person name="Barry K."/>
            <person name="Goldstein A."/>
            <person name="Labbe J."/>
            <person name="Schadt C."/>
            <person name="Tuskan G."/>
            <person name="Grigoriev I."/>
            <person name="Martin F."/>
            <person name="Vilgalys R."/>
            <person name="Bonito G."/>
        </authorList>
    </citation>
    <scope>NUCLEOTIDE SEQUENCE [LARGE SCALE GENOMIC DNA]</scope>
    <source>
        <strain evidence="5 6">AG-77</strain>
    </source>
</reference>
<gene>
    <name evidence="5" type="ORF">K457DRAFT_24328</name>
</gene>
<dbReference type="EMBL" id="KV442099">
    <property type="protein sequence ID" value="OAQ24184.1"/>
    <property type="molecule type" value="Genomic_DNA"/>
</dbReference>
<dbReference type="AlphaFoldDB" id="A0A197JII1"/>
<keyword evidence="6" id="KW-1185">Reference proteome</keyword>
<feature type="signal peptide" evidence="3">
    <location>
        <begin position="1"/>
        <end position="27"/>
    </location>
</feature>
<dbReference type="InterPro" id="IPR029058">
    <property type="entry name" value="AB_hydrolase_fold"/>
</dbReference>
<name>A0A197JII1_9FUNG</name>
<proteinExistence type="inferred from homology"/>
<keyword evidence="2 5" id="KW-0378">Hydrolase</keyword>
<accession>A0A197JII1</accession>
<keyword evidence="3" id="KW-0732">Signal</keyword>
<sequence length="735" mass="80122">MIFLNRAKVTTLAIILLPLIAISLERSGVPTVVSAAPTSVKIASSINKRLLVSRAPTAETIDGAHILLKNDVDTSTTQYSFLLLSKPQNYYDAADACKSMSDSPFLYVPGSPAANELNALLKNNPIAQPEVAVSTNFWVLNTFPSVGCKSLNKNIGKTESSPCTTELPIICVNTAPRRTIAVQDTTRQVSVKTAVGTIQGFRDQNSFRFLGIHYGEAPVGKLRFAAPVAKAPFTSTLDATAFGYVCPQPRSATPILDSLINGAEADEDCLNLNVFTPSLKSKTQKGLPVMVYLHGGGYTLYAGSTVLFEPGNLVSRGGVVVVTLNYRLGMLGFTESPGFLRTDVPGNQAIHDTIMALRWVKDHIANFGGDPSRVTVFGESAGAVTIRALLSAPSSWDLYNNVIGQSDPINIPFKPPKDAAELSTYFFEALNCGATDIACARSKPIVEVLIAQGLANDKMLAAQNWTTSFLIERPTVDGTLIPAEFSDLVKSGQFNAKANIMWGTTKDEAGRFLEAYMPVPYPVNPSNYHTVFQGLLGQQRQERLVQSGLIEKYDLKSNSQELLNYFCTEYYFYCPLQYISRQIAAQSTTPHVYNVRFNRGRGIPIVDSTAGFCASDKHICHAKDIIPVFGSGAVAPFTSQTGDDARFARQIIDRWTTFAKTGNPNPSLDLVGVENTNPDVTSIQWEPYHAQNPVLELDLESKMVLEGVQEVCAFYDDELKYDFVLRNPSSPLLQS</sequence>
<dbReference type="OrthoDB" id="408631at2759"/>
<evidence type="ECO:0000313" key="5">
    <source>
        <dbReference type="EMBL" id="OAQ24184.1"/>
    </source>
</evidence>
<dbReference type="Proteomes" id="UP000078512">
    <property type="component" value="Unassembled WGS sequence"/>
</dbReference>
<dbReference type="InterPro" id="IPR019826">
    <property type="entry name" value="Carboxylesterase_B_AS"/>
</dbReference>
<dbReference type="PANTHER" id="PTHR45570:SF2">
    <property type="entry name" value="ACETYLCHOLINESTERASE 1-LIKE"/>
    <property type="match status" value="1"/>
</dbReference>
<evidence type="ECO:0000256" key="2">
    <source>
        <dbReference type="ARBA" id="ARBA00022801"/>
    </source>
</evidence>
<dbReference type="InterPro" id="IPR002018">
    <property type="entry name" value="CarbesteraseB"/>
</dbReference>
<dbReference type="Gene3D" id="3.40.50.1820">
    <property type="entry name" value="alpha/beta hydrolase"/>
    <property type="match status" value="1"/>
</dbReference>
<dbReference type="GO" id="GO:0016787">
    <property type="term" value="F:hydrolase activity"/>
    <property type="evidence" value="ECO:0007669"/>
    <property type="project" value="UniProtKB-KW"/>
</dbReference>
<protein>
    <submittedName>
        <fullName evidence="5">Alpha/beta-hydrolase</fullName>
    </submittedName>
</protein>
<dbReference type="Pfam" id="PF00135">
    <property type="entry name" value="COesterase"/>
    <property type="match status" value="1"/>
</dbReference>
<dbReference type="STRING" id="1314771.A0A197JII1"/>
<dbReference type="PANTHER" id="PTHR45570">
    <property type="entry name" value="CARBOXYLIC ESTER HYDROLASE"/>
    <property type="match status" value="1"/>
</dbReference>
<evidence type="ECO:0000256" key="1">
    <source>
        <dbReference type="ARBA" id="ARBA00005964"/>
    </source>
</evidence>
<dbReference type="SUPFAM" id="SSF53474">
    <property type="entry name" value="alpha/beta-Hydrolases"/>
    <property type="match status" value="1"/>
</dbReference>
<feature type="chain" id="PRO_5008275973" evidence="3">
    <location>
        <begin position="28"/>
        <end position="735"/>
    </location>
</feature>
<evidence type="ECO:0000256" key="3">
    <source>
        <dbReference type="SAM" id="SignalP"/>
    </source>
</evidence>
<feature type="domain" description="Carboxylesterase type B" evidence="4">
    <location>
        <begin position="189"/>
        <end position="705"/>
    </location>
</feature>
<dbReference type="PROSITE" id="PS00122">
    <property type="entry name" value="CARBOXYLESTERASE_B_1"/>
    <property type="match status" value="1"/>
</dbReference>
<comment type="similarity">
    <text evidence="1">Belongs to the type-B carboxylesterase/lipase family.</text>
</comment>